<dbReference type="InterPro" id="IPR004358">
    <property type="entry name" value="Sig_transdc_His_kin-like_C"/>
</dbReference>
<dbReference type="Pfam" id="PF26379">
    <property type="entry name" value="FimL_2nd"/>
    <property type="match status" value="1"/>
</dbReference>
<feature type="coiled-coil region" evidence="9">
    <location>
        <begin position="1324"/>
        <end position="1351"/>
    </location>
</feature>
<evidence type="ECO:0000256" key="3">
    <source>
        <dbReference type="ARBA" id="ARBA00022553"/>
    </source>
</evidence>
<dbReference type="InterPro" id="IPR058661">
    <property type="entry name" value="FimL_2nd"/>
</dbReference>
<dbReference type="PROSITE" id="PS50851">
    <property type="entry name" value="CHEW"/>
    <property type="match status" value="1"/>
</dbReference>
<keyword evidence="6" id="KW-0902">Two-component regulatory system</keyword>
<evidence type="ECO:0000313" key="16">
    <source>
        <dbReference type="Proteomes" id="UP001596001"/>
    </source>
</evidence>
<evidence type="ECO:0000256" key="5">
    <source>
        <dbReference type="ARBA" id="ARBA00022777"/>
    </source>
</evidence>
<dbReference type="SMART" id="SM01231">
    <property type="entry name" value="H-kinase_dim"/>
    <property type="match status" value="1"/>
</dbReference>
<reference evidence="16" key="1">
    <citation type="journal article" date="2019" name="Int. J. Syst. Evol. Microbiol.">
        <title>The Global Catalogue of Microorganisms (GCM) 10K type strain sequencing project: providing services to taxonomists for standard genome sequencing and annotation.</title>
        <authorList>
            <consortium name="The Broad Institute Genomics Platform"/>
            <consortium name="The Broad Institute Genome Sequencing Center for Infectious Disease"/>
            <person name="Wu L."/>
            <person name="Ma J."/>
        </authorList>
    </citation>
    <scope>NUCLEOTIDE SEQUENCE [LARGE SCALE GENOMIC DNA]</scope>
    <source>
        <strain evidence="16">CCUG 49452</strain>
    </source>
</reference>
<accession>A0ABV9QFJ9</accession>
<dbReference type="PANTHER" id="PTHR43395">
    <property type="entry name" value="SENSOR HISTIDINE KINASE CHEA"/>
    <property type="match status" value="1"/>
</dbReference>
<feature type="region of interest" description="Disordered" evidence="10">
    <location>
        <begin position="1061"/>
        <end position="1135"/>
    </location>
</feature>
<feature type="modified residue" description="Phosphohistidine" evidence="7">
    <location>
        <position position="1236"/>
    </location>
</feature>
<feature type="modified residue" description="Phosphohistidine" evidence="7">
    <location>
        <position position="1462"/>
    </location>
</feature>
<evidence type="ECO:0000256" key="7">
    <source>
        <dbReference type="PROSITE-ProRule" id="PRU00110"/>
    </source>
</evidence>
<evidence type="ECO:0000256" key="8">
    <source>
        <dbReference type="PROSITE-ProRule" id="PRU00169"/>
    </source>
</evidence>
<dbReference type="SMART" id="SM00387">
    <property type="entry name" value="HATPase_c"/>
    <property type="match status" value="1"/>
</dbReference>
<evidence type="ECO:0000256" key="6">
    <source>
        <dbReference type="ARBA" id="ARBA00023012"/>
    </source>
</evidence>
<feature type="compositionally biased region" description="Basic and acidic residues" evidence="10">
    <location>
        <begin position="1085"/>
        <end position="1100"/>
    </location>
</feature>
<feature type="domain" description="CheW-like" evidence="13">
    <location>
        <begin position="1901"/>
        <end position="2037"/>
    </location>
</feature>
<dbReference type="SMART" id="SM00260">
    <property type="entry name" value="CheW"/>
    <property type="match status" value="1"/>
</dbReference>
<dbReference type="Pfam" id="PF02518">
    <property type="entry name" value="HATPase_c"/>
    <property type="match status" value="1"/>
</dbReference>
<feature type="domain" description="HPt" evidence="14">
    <location>
        <begin position="1415"/>
        <end position="1517"/>
    </location>
</feature>
<dbReference type="Gene3D" id="3.40.50.2300">
    <property type="match status" value="1"/>
</dbReference>
<dbReference type="SMART" id="SM00448">
    <property type="entry name" value="REC"/>
    <property type="match status" value="1"/>
</dbReference>
<keyword evidence="5" id="KW-0418">Kinase</keyword>
<evidence type="ECO:0000259" key="13">
    <source>
        <dbReference type="PROSITE" id="PS50851"/>
    </source>
</evidence>
<feature type="domain" description="HPt" evidence="14">
    <location>
        <begin position="683"/>
        <end position="787"/>
    </location>
</feature>
<dbReference type="InterPro" id="IPR036641">
    <property type="entry name" value="HPT_dom_sf"/>
</dbReference>
<dbReference type="SUPFAM" id="SSF52172">
    <property type="entry name" value="CheY-like"/>
    <property type="match status" value="1"/>
</dbReference>
<dbReference type="Proteomes" id="UP001596001">
    <property type="component" value="Unassembled WGS sequence"/>
</dbReference>
<feature type="domain" description="Histidine kinase" evidence="11">
    <location>
        <begin position="1666"/>
        <end position="1899"/>
    </location>
</feature>
<feature type="modified residue" description="4-aspartylphosphate" evidence="8">
    <location>
        <position position="2123"/>
    </location>
</feature>
<comment type="catalytic activity">
    <reaction evidence="1">
        <text>ATP + protein L-histidine = ADP + protein N-phospho-L-histidine.</text>
        <dbReference type="EC" id="2.7.13.3"/>
    </reaction>
</comment>
<evidence type="ECO:0000259" key="12">
    <source>
        <dbReference type="PROSITE" id="PS50110"/>
    </source>
</evidence>
<dbReference type="PRINTS" id="PR00344">
    <property type="entry name" value="BCTRLSENSOR"/>
</dbReference>
<comment type="caution">
    <text evidence="15">The sequence shown here is derived from an EMBL/GenBank/DDBJ whole genome shotgun (WGS) entry which is preliminary data.</text>
</comment>
<dbReference type="Pfam" id="PF00072">
    <property type="entry name" value="Response_reg"/>
    <property type="match status" value="1"/>
</dbReference>
<dbReference type="InterPro" id="IPR036061">
    <property type="entry name" value="CheW-like_dom_sf"/>
</dbReference>
<dbReference type="InterPro" id="IPR001789">
    <property type="entry name" value="Sig_transdc_resp-reg_receiver"/>
</dbReference>
<dbReference type="InterPro" id="IPR002545">
    <property type="entry name" value="CheW-lke_dom"/>
</dbReference>
<dbReference type="PROSITE" id="PS50894">
    <property type="entry name" value="HPT"/>
    <property type="match status" value="3"/>
</dbReference>
<protein>
    <recommendedName>
        <fullName evidence="2">histidine kinase</fullName>
        <ecNumber evidence="2">2.7.13.3</ecNumber>
    </recommendedName>
</protein>
<dbReference type="Pfam" id="PF02895">
    <property type="entry name" value="H-kinase_dim"/>
    <property type="match status" value="1"/>
</dbReference>
<dbReference type="SUPFAM" id="SSF50341">
    <property type="entry name" value="CheW-like"/>
    <property type="match status" value="1"/>
</dbReference>
<dbReference type="Pfam" id="PF01627">
    <property type="entry name" value="Hpt"/>
    <property type="match status" value="3"/>
</dbReference>
<evidence type="ECO:0000313" key="15">
    <source>
        <dbReference type="EMBL" id="MFC4789970.1"/>
    </source>
</evidence>
<evidence type="ECO:0000259" key="11">
    <source>
        <dbReference type="PROSITE" id="PS50109"/>
    </source>
</evidence>
<evidence type="ECO:0000256" key="9">
    <source>
        <dbReference type="SAM" id="Coils"/>
    </source>
</evidence>
<dbReference type="Pfam" id="PF01584">
    <property type="entry name" value="CheW"/>
    <property type="match status" value="1"/>
</dbReference>
<dbReference type="Gene3D" id="2.30.30.40">
    <property type="entry name" value="SH3 Domains"/>
    <property type="match status" value="1"/>
</dbReference>
<dbReference type="CDD" id="cd00088">
    <property type="entry name" value="HPT"/>
    <property type="match status" value="2"/>
</dbReference>
<feature type="compositionally biased region" description="Low complexity" evidence="10">
    <location>
        <begin position="1101"/>
        <end position="1111"/>
    </location>
</feature>
<dbReference type="SUPFAM" id="SSF47226">
    <property type="entry name" value="Histidine-containing phosphotransfer domain, HPT domain"/>
    <property type="match status" value="4"/>
</dbReference>
<gene>
    <name evidence="15" type="ORF">ACFO6X_13370</name>
</gene>
<dbReference type="CDD" id="cd17546">
    <property type="entry name" value="REC_hyHK_CKI1_RcsC-like"/>
    <property type="match status" value="1"/>
</dbReference>
<dbReference type="InterPro" id="IPR003594">
    <property type="entry name" value="HATPase_dom"/>
</dbReference>
<keyword evidence="9" id="KW-0175">Coiled coil</keyword>
<dbReference type="InterPro" id="IPR051315">
    <property type="entry name" value="Bact_Chemotaxis_CheA"/>
</dbReference>
<proteinExistence type="predicted"/>
<evidence type="ECO:0000256" key="1">
    <source>
        <dbReference type="ARBA" id="ARBA00000085"/>
    </source>
</evidence>
<feature type="domain" description="Response regulatory" evidence="12">
    <location>
        <begin position="2074"/>
        <end position="2190"/>
    </location>
</feature>
<evidence type="ECO:0000256" key="10">
    <source>
        <dbReference type="SAM" id="MobiDB-lite"/>
    </source>
</evidence>
<dbReference type="InterPro" id="IPR004105">
    <property type="entry name" value="CheA-like_dim"/>
</dbReference>
<dbReference type="Gene3D" id="3.30.565.10">
    <property type="entry name" value="Histidine kinase-like ATPase, C-terminal domain"/>
    <property type="match status" value="1"/>
</dbReference>
<dbReference type="PROSITE" id="PS50109">
    <property type="entry name" value="HIS_KIN"/>
    <property type="match status" value="1"/>
</dbReference>
<evidence type="ECO:0000256" key="2">
    <source>
        <dbReference type="ARBA" id="ARBA00012438"/>
    </source>
</evidence>
<feature type="compositionally biased region" description="Low complexity" evidence="10">
    <location>
        <begin position="1074"/>
        <end position="1084"/>
    </location>
</feature>
<evidence type="ECO:0000259" key="14">
    <source>
        <dbReference type="PROSITE" id="PS50894"/>
    </source>
</evidence>
<dbReference type="SUPFAM" id="SSF55874">
    <property type="entry name" value="ATPase domain of HSP90 chaperone/DNA topoisomerase II/histidine kinase"/>
    <property type="match status" value="1"/>
</dbReference>
<dbReference type="SMART" id="SM00073">
    <property type="entry name" value="HPT"/>
    <property type="match status" value="3"/>
</dbReference>
<dbReference type="InterPro" id="IPR005467">
    <property type="entry name" value="His_kinase_dom"/>
</dbReference>
<name>A0ABV9QFJ9_9BURK</name>
<dbReference type="EC" id="2.7.13.3" evidence="2"/>
<feature type="modified residue" description="Phosphohistidine" evidence="7">
    <location>
        <position position="730"/>
    </location>
</feature>
<keyword evidence="3 8" id="KW-0597">Phosphoprotein</keyword>
<evidence type="ECO:0000256" key="4">
    <source>
        <dbReference type="ARBA" id="ARBA00022679"/>
    </source>
</evidence>
<dbReference type="PROSITE" id="PS50110">
    <property type="entry name" value="RESPONSE_REGULATORY"/>
    <property type="match status" value="1"/>
</dbReference>
<organism evidence="15 16">
    <name type="scientific">Giesbergeria sinuosa</name>
    <dbReference type="NCBI Taxonomy" id="80883"/>
    <lineage>
        <taxon>Bacteria</taxon>
        <taxon>Pseudomonadati</taxon>
        <taxon>Pseudomonadota</taxon>
        <taxon>Betaproteobacteria</taxon>
        <taxon>Burkholderiales</taxon>
        <taxon>Comamonadaceae</taxon>
        <taxon>Giesbergeria</taxon>
    </lineage>
</organism>
<feature type="compositionally biased region" description="Basic and acidic residues" evidence="10">
    <location>
        <begin position="1061"/>
        <end position="1073"/>
    </location>
</feature>
<sequence>MSMIEANQAPATEVSQGEQDLGPLAWVLEELRKSLDGAVKALRRFVHDAEVAQESDLAALDASSLRMARQQLHQASGALEMIGMAPPALLLRSMEAAVQRYVQRPELCSDEAAATLERASFALSEYLDTVLTGKVVSAVALFPQYRDVQTLAGAERSHPADLWPVERRFREPATAVEAAPMGYGPEARSRLDQAVLKIVKTGSPEAARDLRHLSVGLAAGSTDKSVRTFWKICAGFFEAFALGLFAADVYAKRAASRVLMQYATLAKGDTNLTDRLVQDLLFFCAQAKPSPAAQTPALEAVRQTFALHRFVPVDYETRRFGHFDPAVLAQARKRIATATETWSALAGGDRNKLKPAADQFSLVCDSLRKLHPKSEPLAQALSKVVEGTLRSAEPPPPALAMEVATSVLYLQATFEELDTAEEHMAQRARRLAERLDNVRAGAEPEPLEHWMEELYRRVSDHQTMGSVVDELRVTLGEAERAMDQFFRKPEDTSPLTVVPGQLSQMRGVLSVLGLDQASLAVVRMRDTIERLLLKEVPDPTERSQIFEKLGNSLGALGFLIDMLSYQRTLARKLFVYDEELGELRSLMGRTRTRANDDDDEETTHKIEERAPVPLPDVVPRTPPVLQAVAPAPSAPVAAVTSPPTPVAPPATVNPTPPPVSAPTAAAAPIAAPAPATVIAVRAPVDMDDELLDVFLEEAKEVVGNGLAAITALADNPGDLSEQTTLRRAFHTLKGSSRMVGLNDFGEAAWSMEQLLNAWLAEQKPVQAPLLQLSGDALRAFDRWASDISQGRFDGWQAAPFCASADALRLENKVIPLTLSTNSPADAAPALVTEPTVDSTAPVPPVQAATATPELPTLTLEALPEAWPELSVTMPQATASASAGPLDWATTEPAPLTTDLAAAEPASAALPEIVAEEIDFSQFAAALDATNTTPATSHTSAVNQAAAEAQARAEAEALARAEEEQARAAAQAAAEAQARAEAEALARAEEEQARAAAQAAAEAQARAEAEALARAEEELARAAAQAAAEAQARAEAEALARAEEEQARAAAQAAAEAQARAEAEALARAEEEQARAAAQAAAEAQARAEAEALARAEEEQARAAAQAAAEAQARAEAEALARAEEEQARAAAQAAAEAQARAEAEALARAEEEQARAAAQAAAEAQARALARAKEEQARIEAEEQTKQIGSLRIGTALYNVYVGEAQEWVRRLTRGLQDWAQALDEPISDTAVALAHSLAGSSATVGFSSLSETARLLEHAISHVQLQHKGEPEQAQAFLAAAQDIDRMLQQFAAGVLETPNLQVQEDLRHILETEVINTLSPPLEDALAALAELEEQEARAAAEQAQADARARSFANDTSALTQVPLQDFELEATPAPELQTPALHTPDGDQQVDDAIANAMALDTEHDDDIDVLDVIDPDLFPIFEEEAQELLPHLGASLRQWSARPGNMAARSELLRALHTLKGSSRLAGAMRLGEMAHRLESAIEQLDVETVTSEEIEPMLARLDSLQANFEVLRVISAQGPAEAVVVPAPEITTSAATPPSTTTPTTPAAQPLAAPARLQTVKAAPLRAAAQQSVRVRAQLLDRLVNQAGEVMISRSRLESRIGQIKGSLADLSVNLDKLRQQLRDIELQSESQMQSRLAQTKEMAAGFDPLEFDRFTRVQELTRMMAESVNDVATVQRNLQRSMDGAEDELIAQGRQARELQRDLLRTRMMEFESIAERLYAVVRQASKEMGKQIKLDITGGSIEMDRGVLDRMTPAFEHLLRNCVAHGIELPEQRQAVGKPMIGTIAVHLRHEGNDVSVEFRDDGAGLNLPRILAKAQEQGLVAPGAQITDSEAANLIFMPGFTTAVSLTGIAGRGIGMDVVRSEIKALGGRIETSTETGKGTAFRMVLPLTTAVTQVVMLRAGNLSFGVPANLVEVVRRTTTTDLEQAYQHGRFDVAGEQVPFFWAGGLLQASLHSEETHGKTRPVVVFRSASQRVALHVDEVLGNQEVVVKNLGPQLARLPGLAGMSVLASGAVVLIYNPVALVTVYGDQVRTALQAVSPAVQAGTAAAPTIAKPVAMAATHQVPLVLVVDDSITVRRVTQRLLQREGYRVALAADGLQALERLQEERPTVVLSDIEMPRMDGFDLARNIRMDEKLQDLPIIMITSRIAQKHQEHAMELGVNHYLGKPYSDEELLSLIKHYAQLAAEAQVVVS</sequence>
<feature type="coiled-coil region" evidence="9">
    <location>
        <begin position="1614"/>
        <end position="1641"/>
    </location>
</feature>
<keyword evidence="16" id="KW-1185">Reference proteome</keyword>
<keyword evidence="4" id="KW-0808">Transferase</keyword>
<dbReference type="EMBL" id="JBHSHJ010000012">
    <property type="protein sequence ID" value="MFC4789970.1"/>
    <property type="molecule type" value="Genomic_DNA"/>
</dbReference>
<dbReference type="InterPro" id="IPR008207">
    <property type="entry name" value="Sig_transdc_His_kin_Hpt_dom"/>
</dbReference>
<dbReference type="Gene3D" id="1.20.120.160">
    <property type="entry name" value="HPT domain"/>
    <property type="match status" value="3"/>
</dbReference>
<dbReference type="PANTHER" id="PTHR43395:SF8">
    <property type="entry name" value="HISTIDINE KINASE"/>
    <property type="match status" value="1"/>
</dbReference>
<feature type="compositionally biased region" description="Basic and acidic residues" evidence="10">
    <location>
        <begin position="1112"/>
        <end position="1127"/>
    </location>
</feature>
<feature type="domain" description="HPt" evidence="14">
    <location>
        <begin position="1190"/>
        <end position="1292"/>
    </location>
</feature>
<dbReference type="InterPro" id="IPR036890">
    <property type="entry name" value="HATPase_C_sf"/>
</dbReference>
<dbReference type="InterPro" id="IPR011006">
    <property type="entry name" value="CheY-like_superfamily"/>
</dbReference>
<dbReference type="RefSeq" id="WP_382433869.1">
    <property type="nucleotide sequence ID" value="NZ_JBHSHJ010000012.1"/>
</dbReference>